<gene>
    <name evidence="10" type="ORF">ILEXP_LOCUS40433</name>
    <name evidence="11" type="ORF">ILEXP_LOCUS58216</name>
</gene>
<dbReference type="PANTHER" id="PTHR12154:SF4">
    <property type="entry name" value="UDP-N-ACETYLGLUCOSAMINE TRANSFERASE SUBUNIT ALG14 HOMOLOG"/>
    <property type="match status" value="1"/>
</dbReference>
<sequence>MGLSHSSYDHQEVKDRKGSQSEDAFRKNTVVQPSSYSDSKQPISIITVHAHLIQLYHSIKPSYGNLSHSLVLSFLSSLLWAFYEVELIRVHPPNQIADCPDVLEPKANREIGKKRKDGRCRKMEEKRAFVSNMTPNVSFLLTIAAVGLIVTRVLYVIYRSGKPLRNRSVKPCRTLIILGSGGHTAEMLNLLSVLQKDWFAPRFYIAAATDNMSLQKARVYEDTLVDKVVSVYDEPFKYVP</sequence>
<evidence type="ECO:0000256" key="9">
    <source>
        <dbReference type="SAM" id="Phobius"/>
    </source>
</evidence>
<evidence type="ECO:0000256" key="6">
    <source>
        <dbReference type="ARBA" id="ARBA00022989"/>
    </source>
</evidence>
<accession>A0ABC8V422</accession>
<comment type="subcellular location">
    <subcellularLocation>
        <location evidence="1">Endoplasmic reticulum membrane</location>
        <topology evidence="1">Single-pass membrane protein</topology>
    </subcellularLocation>
</comment>
<dbReference type="GO" id="GO:0005789">
    <property type="term" value="C:endoplasmic reticulum membrane"/>
    <property type="evidence" value="ECO:0007669"/>
    <property type="project" value="UniProtKB-SubCell"/>
</dbReference>
<protein>
    <recommendedName>
        <fullName evidence="3">UDP-N-acetylglucosamine transferase subunit ALG14</fullName>
    </recommendedName>
</protein>
<evidence type="ECO:0000256" key="3">
    <source>
        <dbReference type="ARBA" id="ARBA00017467"/>
    </source>
</evidence>
<evidence type="ECO:0000313" key="10">
    <source>
        <dbReference type="EMBL" id="CAK9170912.1"/>
    </source>
</evidence>
<evidence type="ECO:0000313" key="12">
    <source>
        <dbReference type="Proteomes" id="UP001642360"/>
    </source>
</evidence>
<dbReference type="EMBL" id="CAUOFW020010057">
    <property type="protein sequence ID" value="CAK9187639.1"/>
    <property type="molecule type" value="Genomic_DNA"/>
</dbReference>
<evidence type="ECO:0000256" key="7">
    <source>
        <dbReference type="ARBA" id="ARBA00023136"/>
    </source>
</evidence>
<reference evidence="11 12" key="1">
    <citation type="submission" date="2024-02" db="EMBL/GenBank/DDBJ databases">
        <authorList>
            <person name="Vignale AGUSTIN F."/>
            <person name="Sosa J E."/>
            <person name="Modenutti C."/>
        </authorList>
    </citation>
    <scope>NUCLEOTIDE SEQUENCE [LARGE SCALE GENOMIC DNA]</scope>
</reference>
<evidence type="ECO:0000256" key="1">
    <source>
        <dbReference type="ARBA" id="ARBA00004389"/>
    </source>
</evidence>
<keyword evidence="5" id="KW-0256">Endoplasmic reticulum</keyword>
<dbReference type="InterPro" id="IPR013969">
    <property type="entry name" value="Oligosacch_biosynth_Alg14"/>
</dbReference>
<feature type="transmembrane region" description="Helical" evidence="9">
    <location>
        <begin position="137"/>
        <end position="158"/>
    </location>
</feature>
<organism evidence="11 12">
    <name type="scientific">Ilex paraguariensis</name>
    <name type="common">yerba mate</name>
    <dbReference type="NCBI Taxonomy" id="185542"/>
    <lineage>
        <taxon>Eukaryota</taxon>
        <taxon>Viridiplantae</taxon>
        <taxon>Streptophyta</taxon>
        <taxon>Embryophyta</taxon>
        <taxon>Tracheophyta</taxon>
        <taxon>Spermatophyta</taxon>
        <taxon>Magnoliopsida</taxon>
        <taxon>eudicotyledons</taxon>
        <taxon>Gunneridae</taxon>
        <taxon>Pentapetalae</taxon>
        <taxon>asterids</taxon>
        <taxon>campanulids</taxon>
        <taxon>Aquifoliales</taxon>
        <taxon>Aquifoliaceae</taxon>
        <taxon>Ilex</taxon>
    </lineage>
</organism>
<evidence type="ECO:0000313" key="11">
    <source>
        <dbReference type="EMBL" id="CAK9187639.1"/>
    </source>
</evidence>
<dbReference type="PANTHER" id="PTHR12154">
    <property type="entry name" value="GLYCOSYL TRANSFERASE-RELATED"/>
    <property type="match status" value="1"/>
</dbReference>
<feature type="region of interest" description="Disordered" evidence="8">
    <location>
        <begin position="1"/>
        <end position="37"/>
    </location>
</feature>
<name>A0ABC8V422_9AQUA</name>
<dbReference type="AlphaFoldDB" id="A0ABC8V422"/>
<dbReference type="Proteomes" id="UP001642360">
    <property type="component" value="Unassembled WGS sequence"/>
</dbReference>
<evidence type="ECO:0000256" key="5">
    <source>
        <dbReference type="ARBA" id="ARBA00022824"/>
    </source>
</evidence>
<keyword evidence="7 9" id="KW-0472">Membrane</keyword>
<evidence type="ECO:0000256" key="2">
    <source>
        <dbReference type="ARBA" id="ARBA00009731"/>
    </source>
</evidence>
<feature type="compositionally biased region" description="Basic and acidic residues" evidence="8">
    <location>
        <begin position="7"/>
        <end position="26"/>
    </location>
</feature>
<comment type="similarity">
    <text evidence="2">Belongs to the ALG14 family.</text>
</comment>
<dbReference type="EMBL" id="CAUOFW020005613">
    <property type="protein sequence ID" value="CAK9170912.1"/>
    <property type="molecule type" value="Genomic_DNA"/>
</dbReference>
<dbReference type="Pfam" id="PF08660">
    <property type="entry name" value="Alg14"/>
    <property type="match status" value="1"/>
</dbReference>
<proteinExistence type="inferred from homology"/>
<keyword evidence="12" id="KW-1185">Reference proteome</keyword>
<evidence type="ECO:0000256" key="4">
    <source>
        <dbReference type="ARBA" id="ARBA00022692"/>
    </source>
</evidence>
<evidence type="ECO:0000256" key="8">
    <source>
        <dbReference type="SAM" id="MobiDB-lite"/>
    </source>
</evidence>
<keyword evidence="4 9" id="KW-0812">Transmembrane</keyword>
<comment type="caution">
    <text evidence="11">The sequence shown here is derived from an EMBL/GenBank/DDBJ whole genome shotgun (WGS) entry which is preliminary data.</text>
</comment>
<keyword evidence="6 9" id="KW-1133">Transmembrane helix</keyword>